<feature type="compositionally biased region" description="Low complexity" evidence="3">
    <location>
        <begin position="89"/>
        <end position="108"/>
    </location>
</feature>
<dbReference type="PANTHER" id="PTHR45686:SF4">
    <property type="entry name" value="ADP-RIBOSYLATION FACTOR GTPASE ACTIVATING PROTEIN 3, ISOFORM H"/>
    <property type="match status" value="1"/>
</dbReference>
<comment type="caution">
    <text evidence="4">The sequence shown here is derived from an EMBL/GenBank/DDBJ whole genome shotgun (WGS) entry which is preliminary data.</text>
</comment>
<dbReference type="AlphaFoldDB" id="A0AAD4LXX5"/>
<dbReference type="GO" id="GO:0000139">
    <property type="term" value="C:Golgi membrane"/>
    <property type="evidence" value="ECO:0007669"/>
    <property type="project" value="GOC"/>
</dbReference>
<organism evidence="4 5">
    <name type="scientific">Multifurca ochricompacta</name>
    <dbReference type="NCBI Taxonomy" id="376703"/>
    <lineage>
        <taxon>Eukaryota</taxon>
        <taxon>Fungi</taxon>
        <taxon>Dikarya</taxon>
        <taxon>Basidiomycota</taxon>
        <taxon>Agaricomycotina</taxon>
        <taxon>Agaricomycetes</taxon>
        <taxon>Russulales</taxon>
        <taxon>Russulaceae</taxon>
        <taxon>Multifurca</taxon>
    </lineage>
</organism>
<keyword evidence="1" id="KW-0479">Metal-binding</keyword>
<protein>
    <submittedName>
        <fullName evidence="4">Uncharacterized protein</fullName>
    </submittedName>
</protein>
<evidence type="ECO:0000256" key="3">
    <source>
        <dbReference type="SAM" id="MobiDB-lite"/>
    </source>
</evidence>
<name>A0AAD4LXX5_9AGAM</name>
<evidence type="ECO:0000313" key="4">
    <source>
        <dbReference type="EMBL" id="KAI0293855.1"/>
    </source>
</evidence>
<keyword evidence="2" id="KW-0862">Zinc</keyword>
<dbReference type="GO" id="GO:0046872">
    <property type="term" value="F:metal ion binding"/>
    <property type="evidence" value="ECO:0007669"/>
    <property type="project" value="UniProtKB-KW"/>
</dbReference>
<dbReference type="PANTHER" id="PTHR45686">
    <property type="entry name" value="ADP-RIBOSYLATION FACTOR GTPASE ACTIVATING PROTEIN 3, ISOFORM H-RELATED"/>
    <property type="match status" value="1"/>
</dbReference>
<accession>A0AAD4LXX5</accession>
<evidence type="ECO:0000256" key="1">
    <source>
        <dbReference type="ARBA" id="ARBA00022723"/>
    </source>
</evidence>
<dbReference type="Proteomes" id="UP001203297">
    <property type="component" value="Unassembled WGS sequence"/>
</dbReference>
<dbReference type="EMBL" id="WTXG01000088">
    <property type="protein sequence ID" value="KAI0293855.1"/>
    <property type="molecule type" value="Genomic_DNA"/>
</dbReference>
<dbReference type="GO" id="GO:0048205">
    <property type="term" value="P:COPI coating of Golgi vesicle"/>
    <property type="evidence" value="ECO:0007669"/>
    <property type="project" value="TreeGrafter"/>
</dbReference>
<evidence type="ECO:0000256" key="2">
    <source>
        <dbReference type="ARBA" id="ARBA00022833"/>
    </source>
</evidence>
<keyword evidence="5" id="KW-1185">Reference proteome</keyword>
<reference evidence="4" key="1">
    <citation type="journal article" date="2022" name="New Phytol.">
        <title>Evolutionary transition to the ectomycorrhizal habit in the genomes of a hyperdiverse lineage of mushroom-forming fungi.</title>
        <authorList>
            <person name="Looney B."/>
            <person name="Miyauchi S."/>
            <person name="Morin E."/>
            <person name="Drula E."/>
            <person name="Courty P.E."/>
            <person name="Kohler A."/>
            <person name="Kuo A."/>
            <person name="LaButti K."/>
            <person name="Pangilinan J."/>
            <person name="Lipzen A."/>
            <person name="Riley R."/>
            <person name="Andreopoulos W."/>
            <person name="He G."/>
            <person name="Johnson J."/>
            <person name="Nolan M."/>
            <person name="Tritt A."/>
            <person name="Barry K.W."/>
            <person name="Grigoriev I.V."/>
            <person name="Nagy L.G."/>
            <person name="Hibbett D."/>
            <person name="Henrissat B."/>
            <person name="Matheny P.B."/>
            <person name="Labbe J."/>
            <person name="Martin F.M."/>
        </authorList>
    </citation>
    <scope>NUCLEOTIDE SEQUENCE</scope>
    <source>
        <strain evidence="4">BPL690</strain>
    </source>
</reference>
<gene>
    <name evidence="4" type="ORF">B0F90DRAFT_1895148</name>
</gene>
<proteinExistence type="predicted"/>
<sequence>MSAVGESWMITNEWLCNANRVQTFLHGLTSSFKSTIRRSSSAVLARPIAAAAASASSQPVSAGASTGDVERLGMGVKKLGCGASPRAQSAGAPKAYDASAAPVADDSPTTARDRFGNQKGISSDMFFERGAYDPDTVSEGRARLAQFQGATSISSNQYFGREEEETLAQASDGGLLGDGSLAGIENAAREAVARIISNPDMQNLGDSIRSGALKLSDYLAQMSER</sequence>
<evidence type="ECO:0000313" key="5">
    <source>
        <dbReference type="Proteomes" id="UP001203297"/>
    </source>
</evidence>
<feature type="region of interest" description="Disordered" evidence="3">
    <location>
        <begin position="89"/>
        <end position="118"/>
    </location>
</feature>